<sequence length="154" mass="17165">MNSRSIHDDADEELESVSSRSAWSSPSRESEYTRSWSSPSMRRTKSKAGSSFHGQIDQTAVEGSCSSAKGKRVPKGHVAVYVDGGKERHVVPVGYLSHPQFRELLERAESEFGFSQKGGLLLPCSLDELQHTVHHIRLHHRQSHPNKAPTILTH</sequence>
<feature type="region of interest" description="Disordered" evidence="2">
    <location>
        <begin position="1"/>
        <end position="73"/>
    </location>
</feature>
<feature type="compositionally biased region" description="Low complexity" evidence="2">
    <location>
        <begin position="16"/>
        <end position="27"/>
    </location>
</feature>
<dbReference type="OrthoDB" id="625231at2759"/>
<evidence type="ECO:0000313" key="4">
    <source>
        <dbReference type="Proteomes" id="UP000886520"/>
    </source>
</evidence>
<dbReference type="Proteomes" id="UP000886520">
    <property type="component" value="Chromosome 20"/>
</dbReference>
<evidence type="ECO:0000256" key="1">
    <source>
        <dbReference type="ARBA" id="ARBA00006974"/>
    </source>
</evidence>
<evidence type="ECO:0000256" key="2">
    <source>
        <dbReference type="SAM" id="MobiDB-lite"/>
    </source>
</evidence>
<organism evidence="3 4">
    <name type="scientific">Adiantum capillus-veneris</name>
    <name type="common">Maidenhair fern</name>
    <dbReference type="NCBI Taxonomy" id="13818"/>
    <lineage>
        <taxon>Eukaryota</taxon>
        <taxon>Viridiplantae</taxon>
        <taxon>Streptophyta</taxon>
        <taxon>Embryophyta</taxon>
        <taxon>Tracheophyta</taxon>
        <taxon>Polypodiopsida</taxon>
        <taxon>Polypodiidae</taxon>
        <taxon>Polypodiales</taxon>
        <taxon>Pteridineae</taxon>
        <taxon>Pteridaceae</taxon>
        <taxon>Vittarioideae</taxon>
        <taxon>Adiantum</taxon>
    </lineage>
</organism>
<dbReference type="GO" id="GO:0009733">
    <property type="term" value="P:response to auxin"/>
    <property type="evidence" value="ECO:0007669"/>
    <property type="project" value="InterPro"/>
</dbReference>
<dbReference type="PANTHER" id="PTHR31374">
    <property type="entry name" value="AUXIN-INDUCED PROTEIN-LIKE-RELATED"/>
    <property type="match status" value="1"/>
</dbReference>
<reference evidence="3" key="1">
    <citation type="submission" date="2021-01" db="EMBL/GenBank/DDBJ databases">
        <title>Adiantum capillus-veneris genome.</title>
        <authorList>
            <person name="Fang Y."/>
            <person name="Liao Q."/>
        </authorList>
    </citation>
    <scope>NUCLEOTIDE SEQUENCE</scope>
    <source>
        <strain evidence="3">H3</strain>
        <tissue evidence="3">Leaf</tissue>
    </source>
</reference>
<protein>
    <submittedName>
        <fullName evidence="3">Uncharacterized protein</fullName>
    </submittedName>
</protein>
<dbReference type="AlphaFoldDB" id="A0A9D4Z7L6"/>
<gene>
    <name evidence="3" type="ORF">GOP47_0020610</name>
</gene>
<dbReference type="InterPro" id="IPR003676">
    <property type="entry name" value="SAUR_fam"/>
</dbReference>
<dbReference type="EMBL" id="JABFUD020000020">
    <property type="protein sequence ID" value="KAI5063940.1"/>
    <property type="molecule type" value="Genomic_DNA"/>
</dbReference>
<keyword evidence="4" id="KW-1185">Reference proteome</keyword>
<evidence type="ECO:0000313" key="3">
    <source>
        <dbReference type="EMBL" id="KAI5063940.1"/>
    </source>
</evidence>
<comment type="similarity">
    <text evidence="1">Belongs to the ARG7 family.</text>
</comment>
<dbReference type="PANTHER" id="PTHR31374:SF7">
    <property type="entry name" value="SAUR-LIKE AUXIN-RESPONSIVE PROTEIN FAMILY"/>
    <property type="match status" value="1"/>
</dbReference>
<name>A0A9D4Z7L6_ADICA</name>
<comment type="caution">
    <text evidence="3">The sequence shown here is derived from an EMBL/GenBank/DDBJ whole genome shotgun (WGS) entry which is preliminary data.</text>
</comment>
<dbReference type="Pfam" id="PF02519">
    <property type="entry name" value="Auxin_inducible"/>
    <property type="match status" value="1"/>
</dbReference>
<feature type="compositionally biased region" description="Polar residues" evidence="2">
    <location>
        <begin position="33"/>
        <end position="58"/>
    </location>
</feature>
<proteinExistence type="inferred from homology"/>
<accession>A0A9D4Z7L6</accession>